<feature type="region of interest" description="Disordered" evidence="1">
    <location>
        <begin position="502"/>
        <end position="529"/>
    </location>
</feature>
<sequence>MCVCLAVADRCHLWVGEHHGGHRGEIEPRVTACHVDCRARAGRRRDVDKLRQAGAVAGRMDVGRASARAAVDHDAAALVELHARTRQVQAAGVRRPSRGNQQPVRPQLAVVRGEDEFAIDVRYAARLRLLQHDDALRPKGGCDGFADGRVFTEKQGVAREDGDAAAQTGEGLSQLDGHHRRADHGQALRDRVACERLGGGPVLRVLQAWNRRGRCAGASGNQAAVERYLAFATGRERDGECMGTREARFPMQHTDVRVGVQNAFVFGVAQFVHARLLLGEQARPVDRRCHGTDAPVERARLPQTRDMGRADHDLRRHTADVDTRAAEGAALDQRHVSAVFCRLQRSRHRGAPAADHGNAEPAGHAARLFMALDPPQRIVVLSGRRVRRRPLGQRSAITKPGHCGGERIHGRTGLGPDARGALRIRHCRRDHTGYVLQCGPDRGGTRGAGHPVNSQFGHPKTPLFYGQRRPTLSAPFGQTATIRAESAMRVSTLIVLIPTARPIASPRTDSPRSRSPESAPQCSSSPHRT</sequence>
<proteinExistence type="predicted"/>
<evidence type="ECO:0000256" key="1">
    <source>
        <dbReference type="SAM" id="MobiDB-lite"/>
    </source>
</evidence>
<evidence type="ECO:0000313" key="3">
    <source>
        <dbReference type="Proteomes" id="UP000032614"/>
    </source>
</evidence>
<dbReference type="AlphaFoldDB" id="A0AAU8T7P2"/>
<keyword evidence="2" id="KW-0614">Plasmid</keyword>
<feature type="region of interest" description="Disordered" evidence="1">
    <location>
        <begin position="158"/>
        <end position="184"/>
    </location>
</feature>
<dbReference type="Proteomes" id="UP000032614">
    <property type="component" value="Plasmid pBIL"/>
</dbReference>
<evidence type="ECO:0000313" key="2">
    <source>
        <dbReference type="EMBL" id="AJZ56286.1"/>
    </source>
</evidence>
<geneLocation type="plasmid" evidence="2 3">
    <name>pBIL</name>
</geneLocation>
<organism evidence="2 3">
    <name type="scientific">Paraburkholderia fungorum</name>
    <dbReference type="NCBI Taxonomy" id="134537"/>
    <lineage>
        <taxon>Bacteria</taxon>
        <taxon>Pseudomonadati</taxon>
        <taxon>Pseudomonadota</taxon>
        <taxon>Betaproteobacteria</taxon>
        <taxon>Burkholderiales</taxon>
        <taxon>Burkholderiaceae</taxon>
        <taxon>Paraburkholderia</taxon>
    </lineage>
</organism>
<accession>A0AAU8T7P2</accession>
<gene>
    <name evidence="2" type="ORF">OI25_7809</name>
</gene>
<dbReference type="EMBL" id="CP010024">
    <property type="protein sequence ID" value="AJZ56286.1"/>
    <property type="molecule type" value="Genomic_DNA"/>
</dbReference>
<dbReference type="KEGG" id="bfn:OI25_7809"/>
<feature type="compositionally biased region" description="Polar residues" evidence="1">
    <location>
        <begin position="520"/>
        <end position="529"/>
    </location>
</feature>
<protein>
    <submittedName>
        <fullName evidence="2">Uncharacterized protein</fullName>
    </submittedName>
</protein>
<name>A0AAU8T7P2_9BURK</name>
<reference evidence="2 3" key="1">
    <citation type="journal article" date="2015" name="Genome Announc.">
        <title>Complete genome sequences for 59 burkholderia isolates, both pathogenic and near neighbor.</title>
        <authorList>
            <person name="Johnson S.L."/>
            <person name="Bishop-Lilly K.A."/>
            <person name="Ladner J.T."/>
            <person name="Daligault H.E."/>
            <person name="Davenport K.W."/>
            <person name="Jaissle J."/>
            <person name="Frey K.G."/>
            <person name="Koroleva G.I."/>
            <person name="Bruce D.C."/>
            <person name="Coyne S.R."/>
            <person name="Broomall S.M."/>
            <person name="Li P.E."/>
            <person name="Teshima H."/>
            <person name="Gibbons H.S."/>
            <person name="Palacios G.F."/>
            <person name="Rosenzweig C.N."/>
            <person name="Redden C.L."/>
            <person name="Xu Y."/>
            <person name="Minogue T.D."/>
            <person name="Chain P.S."/>
        </authorList>
    </citation>
    <scope>NUCLEOTIDE SEQUENCE [LARGE SCALE GENOMIC DNA]</scope>
    <source>
        <strain evidence="2 3">ATCC BAA-463</strain>
    </source>
</reference>